<comment type="similarity">
    <text evidence="6">Belongs to the TVP38/TMEM64 family.</text>
</comment>
<evidence type="ECO:0000313" key="9">
    <source>
        <dbReference type="Proteomes" id="UP000076404"/>
    </source>
</evidence>
<dbReference type="InterPro" id="IPR015414">
    <property type="entry name" value="TMEM64"/>
</dbReference>
<feature type="transmembrane region" description="Helical" evidence="6">
    <location>
        <begin position="20"/>
        <end position="44"/>
    </location>
</feature>
<reference evidence="8 9" key="2">
    <citation type="journal article" date="2016" name="Environ. Microbiol. Rep.">
        <title>Metagenomic evidence for the presence of phototrophic Gemmatimonadetes bacteria in diverse environments.</title>
        <authorList>
            <person name="Zeng Y."/>
            <person name="Baumbach J."/>
            <person name="Barbosa E.G."/>
            <person name="Azevedo V."/>
            <person name="Zhang C."/>
            <person name="Koblizek M."/>
        </authorList>
    </citation>
    <scope>NUCLEOTIDE SEQUENCE [LARGE SCALE GENOMIC DNA]</scope>
    <source>
        <strain evidence="8 9">AP64</strain>
    </source>
</reference>
<keyword evidence="3 6" id="KW-0812">Transmembrane</keyword>
<evidence type="ECO:0000256" key="4">
    <source>
        <dbReference type="ARBA" id="ARBA00022989"/>
    </source>
</evidence>
<evidence type="ECO:0000256" key="2">
    <source>
        <dbReference type="ARBA" id="ARBA00022475"/>
    </source>
</evidence>
<evidence type="ECO:0000256" key="5">
    <source>
        <dbReference type="ARBA" id="ARBA00023136"/>
    </source>
</evidence>
<dbReference type="eggNOG" id="COG0398">
    <property type="taxonomic scope" value="Bacteria"/>
</dbReference>
<comment type="caution">
    <text evidence="6">Lacks conserved residue(s) required for the propagation of feature annotation.</text>
</comment>
<feature type="transmembrane region" description="Helical" evidence="6">
    <location>
        <begin position="126"/>
        <end position="146"/>
    </location>
</feature>
<gene>
    <name evidence="8" type="ORF">GEMMAAP_14750</name>
</gene>
<protein>
    <recommendedName>
        <fullName evidence="6">TVP38/TMEM64 family membrane protein</fullName>
    </recommendedName>
</protein>
<dbReference type="AlphaFoldDB" id="A0A143BQT8"/>
<dbReference type="Proteomes" id="UP000076404">
    <property type="component" value="Chromosome"/>
</dbReference>
<accession>A0A143BQT8</accession>
<keyword evidence="2 6" id="KW-1003">Cell membrane</keyword>
<comment type="subcellular location">
    <subcellularLocation>
        <location evidence="1 6">Cell membrane</location>
        <topology evidence="1 6">Multi-pass membrane protein</topology>
    </subcellularLocation>
</comment>
<dbReference type="Pfam" id="PF09335">
    <property type="entry name" value="VTT_dom"/>
    <property type="match status" value="1"/>
</dbReference>
<feature type="domain" description="VTT" evidence="7">
    <location>
        <begin position="32"/>
        <end position="148"/>
    </location>
</feature>
<evidence type="ECO:0000256" key="3">
    <source>
        <dbReference type="ARBA" id="ARBA00022692"/>
    </source>
</evidence>
<evidence type="ECO:0000256" key="1">
    <source>
        <dbReference type="ARBA" id="ARBA00004651"/>
    </source>
</evidence>
<keyword evidence="4 6" id="KW-1133">Transmembrane helix</keyword>
<proteinExistence type="inferred from homology"/>
<sequence>MPGFTEWVNTLGPWAPVAFVVGYIVATVCMMPAFLLTIAGGAVFGMLKGSVLVLIGSTIGAAIAFTLGRTVLRSWVAAQIAKNQTLQIVDRVVGQEGLKLMFLLRLSGIAPFVLTNYAMGVTSVSLTHFLLALLGMLPTIATYTAVGQSGAQTPGAGAIPSWILWMGISAAVILAVTITRIVQKALREAQMRHDMERLAEMR</sequence>
<evidence type="ECO:0000259" key="7">
    <source>
        <dbReference type="Pfam" id="PF09335"/>
    </source>
</evidence>
<dbReference type="PANTHER" id="PTHR12677:SF59">
    <property type="entry name" value="GOLGI APPARATUS MEMBRANE PROTEIN TVP38-RELATED"/>
    <property type="match status" value="1"/>
</dbReference>
<dbReference type="InterPro" id="IPR032816">
    <property type="entry name" value="VTT_dom"/>
</dbReference>
<dbReference type="GO" id="GO:0005886">
    <property type="term" value="C:plasma membrane"/>
    <property type="evidence" value="ECO:0007669"/>
    <property type="project" value="UniProtKB-SubCell"/>
</dbReference>
<feature type="transmembrane region" description="Helical" evidence="6">
    <location>
        <begin position="162"/>
        <end position="182"/>
    </location>
</feature>
<name>A0A143BQT8_9BACT</name>
<dbReference type="KEGG" id="gph:GEMMAAP_14750"/>
<keyword evidence="9" id="KW-1185">Reference proteome</keyword>
<dbReference type="STRING" id="1379270.GEMMAAP_14750"/>
<organism evidence="8 9">
    <name type="scientific">Gemmatimonas phototrophica</name>
    <dbReference type="NCBI Taxonomy" id="1379270"/>
    <lineage>
        <taxon>Bacteria</taxon>
        <taxon>Pseudomonadati</taxon>
        <taxon>Gemmatimonadota</taxon>
        <taxon>Gemmatimonadia</taxon>
        <taxon>Gemmatimonadales</taxon>
        <taxon>Gemmatimonadaceae</taxon>
        <taxon>Gemmatimonas</taxon>
    </lineage>
</organism>
<dbReference type="EMBL" id="CP011454">
    <property type="protein sequence ID" value="AMW06894.1"/>
    <property type="molecule type" value="Genomic_DNA"/>
</dbReference>
<reference evidence="8 9" key="1">
    <citation type="journal article" date="2014" name="Proc. Natl. Acad. Sci. U.S.A.">
        <title>Functional type 2 photosynthetic reaction centers found in the rare bacterial phylum Gemmatimonadetes.</title>
        <authorList>
            <person name="Zeng Y."/>
            <person name="Feng F."/>
            <person name="Medova H."/>
            <person name="Dean J."/>
            <person name="Koblizek M."/>
        </authorList>
    </citation>
    <scope>NUCLEOTIDE SEQUENCE [LARGE SCALE GENOMIC DNA]</scope>
    <source>
        <strain evidence="8 9">AP64</strain>
    </source>
</reference>
<evidence type="ECO:0000313" key="8">
    <source>
        <dbReference type="EMBL" id="AMW06894.1"/>
    </source>
</evidence>
<feature type="transmembrane region" description="Helical" evidence="6">
    <location>
        <begin position="51"/>
        <end position="72"/>
    </location>
</feature>
<evidence type="ECO:0000256" key="6">
    <source>
        <dbReference type="RuleBase" id="RU366058"/>
    </source>
</evidence>
<dbReference type="PANTHER" id="PTHR12677">
    <property type="entry name" value="GOLGI APPARATUS MEMBRANE PROTEIN TVP38-RELATED"/>
    <property type="match status" value="1"/>
</dbReference>
<keyword evidence="5 6" id="KW-0472">Membrane</keyword>